<reference evidence="3" key="1">
    <citation type="journal article" date="2019" name="Sci. Rep.">
        <title>Draft genome of Tanacetum cinerariifolium, the natural source of mosquito coil.</title>
        <authorList>
            <person name="Yamashiro T."/>
            <person name="Shiraishi A."/>
            <person name="Satake H."/>
            <person name="Nakayama K."/>
        </authorList>
    </citation>
    <scope>NUCLEOTIDE SEQUENCE</scope>
</reference>
<gene>
    <name evidence="3" type="ORF">Tci_065021</name>
</gene>
<comment type="caution">
    <text evidence="3">The sequence shown here is derived from an EMBL/GenBank/DDBJ whole genome shotgun (WGS) entry which is preliminary data.</text>
</comment>
<feature type="coiled-coil region" evidence="1">
    <location>
        <begin position="350"/>
        <end position="377"/>
    </location>
</feature>
<evidence type="ECO:0000256" key="2">
    <source>
        <dbReference type="SAM" id="Phobius"/>
    </source>
</evidence>
<organism evidence="3">
    <name type="scientific">Tanacetum cinerariifolium</name>
    <name type="common">Dalmatian daisy</name>
    <name type="synonym">Chrysanthemum cinerariifolium</name>
    <dbReference type="NCBI Taxonomy" id="118510"/>
    <lineage>
        <taxon>Eukaryota</taxon>
        <taxon>Viridiplantae</taxon>
        <taxon>Streptophyta</taxon>
        <taxon>Embryophyta</taxon>
        <taxon>Tracheophyta</taxon>
        <taxon>Spermatophyta</taxon>
        <taxon>Magnoliopsida</taxon>
        <taxon>eudicotyledons</taxon>
        <taxon>Gunneridae</taxon>
        <taxon>Pentapetalae</taxon>
        <taxon>asterids</taxon>
        <taxon>campanulids</taxon>
        <taxon>Asterales</taxon>
        <taxon>Asteraceae</taxon>
        <taxon>Asteroideae</taxon>
        <taxon>Anthemideae</taxon>
        <taxon>Anthemidinae</taxon>
        <taxon>Tanacetum</taxon>
    </lineage>
</organism>
<evidence type="ECO:0008006" key="4">
    <source>
        <dbReference type="Google" id="ProtNLM"/>
    </source>
</evidence>
<keyword evidence="2" id="KW-0812">Transmembrane</keyword>
<evidence type="ECO:0000256" key="1">
    <source>
        <dbReference type="SAM" id="Coils"/>
    </source>
</evidence>
<feature type="transmembrane region" description="Helical" evidence="2">
    <location>
        <begin position="5"/>
        <end position="24"/>
    </location>
</feature>
<protein>
    <recommendedName>
        <fullName evidence="4">Reverse transcriptase Ty1/copia-type domain-containing protein</fullName>
    </recommendedName>
</protein>
<sequence>MDIVCYLLIVIYLHVLYLACQVLWNGLDEYAYSVLEWIEWVRLSSIGMDWMGTPTQYWNGSDGYVYPELEWIGWVRLPMDHLVDNAGISQICMLEDAKNITELRPVMLRTSDTVEANSLCYHPLRLGFQLQEQASTDLQELIKNGNKVLTKMVGPVGQPYEPTTVEEKLDIKNEMKARGTLLMALLNKDQLKFHSYQDAKLPMESIEKRALKNQENRGREYGRQTVLVENPTENALIAQDGIGGYDWSYQADEERPTNFALIELTSSISSSNSDSEVDSCSKTCLKAYATLKEQYDSLSSDYKKYQFNLLSYRAGLESVEERLVHYKKNEAVFTKKNVLNLKVKLRDNALDIYIKNLEKAKKERDELKLTLETYQNSSKSLNTLLESQVSDKVNIGLEYKAASPVEETFVKSSEMLENQENVKFRSNKGYHAVPPPYTGNYIPHKLDLMFIDEQVESKSVDVVSTVSSSVVKTIESKVESVDIFDDESEVEIEPKVKDKIVRPSIEKIKFVKTARKTEEKGNPQQKEHKEKRVINSGCSRHMTGNKCYLTERLDESQVLLRVPRKDNIYSVDLKNVVPTREAVNIACYVLNRALVIKPHNKTPYELIHGIPPLIDFMKPFGCSITKDCLGKFDEKSDERFFVGYSMVIVAGFQTNGIVGTKDNIVAGQAKKKKEPKQDYIMIHISTTDPLISQGPKDSVIDAGKKATEVDASQVLDNGGQDTRSEYEGLLQQERQTEHTNSTNSINTISSPVSTDGPSFVNVASPSPINAAETPAIPIVTPINDTGIFGNAYDNEAMEEEVDMNSVVSSYIILDAPLTKFLKDRPKDQVIGSIETHVQIRQMTKINEEHGLISSVQKLRRTNHKDFQNCLFACYLSQMEPKKPVQALKYPSWVEAMLEELLLFKLLNVWTLVDLPKDKWKIVKTASTLMEPNKAFVKDVEAKDVDVHLYRSIIGSLMYLTTSWLDITFVVCACARFQVTPKTSLLHYVKRIFRYLKGQPKLGL</sequence>
<proteinExistence type="predicted"/>
<dbReference type="PANTHER" id="PTHR11439">
    <property type="entry name" value="GAG-POL-RELATED RETROTRANSPOSON"/>
    <property type="match status" value="1"/>
</dbReference>
<keyword evidence="2" id="KW-1133">Transmembrane helix</keyword>
<keyword evidence="2" id="KW-0472">Membrane</keyword>
<accession>A0A6L2P3Q3</accession>
<dbReference type="AlphaFoldDB" id="A0A6L2P3Q3"/>
<evidence type="ECO:0000313" key="3">
    <source>
        <dbReference type="EMBL" id="GEU93043.1"/>
    </source>
</evidence>
<dbReference type="EMBL" id="BKCJ010010764">
    <property type="protein sequence ID" value="GEU93043.1"/>
    <property type="molecule type" value="Genomic_DNA"/>
</dbReference>
<keyword evidence="1" id="KW-0175">Coiled coil</keyword>
<dbReference type="PANTHER" id="PTHR11439:SF509">
    <property type="entry name" value="RNA-DIRECTED DNA POLYMERASE"/>
    <property type="match status" value="1"/>
</dbReference>
<name>A0A6L2P3Q3_TANCI</name>